<proteinExistence type="predicted"/>
<dbReference type="Pfam" id="PF07690">
    <property type="entry name" value="MFS_1"/>
    <property type="match status" value="1"/>
</dbReference>
<feature type="transmembrane region" description="Helical" evidence="5">
    <location>
        <begin position="339"/>
        <end position="358"/>
    </location>
</feature>
<feature type="transmembrane region" description="Helical" evidence="5">
    <location>
        <begin position="198"/>
        <end position="218"/>
    </location>
</feature>
<feature type="transmembrane region" description="Helical" evidence="5">
    <location>
        <begin position="81"/>
        <end position="101"/>
    </location>
</feature>
<keyword evidence="2 5" id="KW-1133">Transmembrane helix</keyword>
<dbReference type="InterPro" id="IPR050327">
    <property type="entry name" value="Proton-linked_MCT"/>
</dbReference>
<keyword evidence="1 5" id="KW-0812">Transmembrane</keyword>
<sequence length="472" mass="50388">MSPMPTRSTSPQYPASAASPTSPTAPRTSPPAPLPPPPPGRFIGWLSLAQLISWGSVFYLFGLLLEPVERDLGLTRAQTSLGFSLALLAEGLMAWPVGRWIDQGHERAVMVGGSLLLALGLLLHSQVDSLAAFHAVWVLLGVGLAGALYPPVFAVIIRRYPQDFRRAIIIVTFLGGLASTVFIPLIAGLIHALGWRHALWPLAALHLLVCAPIHWRVLRGAPRPEHGTVKARSAKPGPKRGDYDLQEEKASAGKPPTHPSTLRQHLLSAPYLLVGLFIVLFMGVVAAIPPHLVSLLRGYGLPEAWAILAPALIGVVQVAGRALLFFFEARWSLHTVNRIIPTLVPLALLTLLLAPLLAAPFAAYALSVQIGLVLLFVALYGLGNGMLTIVKGTAVAEYVDRGQAASLNGALGLPQALSRAATPWLLGVMWTPAAAYRNGLWLMLGLCLLGLGALVWAQHHATRHAGDLHQPA</sequence>
<dbReference type="InterPro" id="IPR011701">
    <property type="entry name" value="MFS"/>
</dbReference>
<keyword evidence="8" id="KW-1185">Reference proteome</keyword>
<feature type="transmembrane region" description="Helical" evidence="5">
    <location>
        <begin position="304"/>
        <end position="327"/>
    </location>
</feature>
<dbReference type="InterPro" id="IPR020846">
    <property type="entry name" value="MFS_dom"/>
</dbReference>
<dbReference type="STRING" id="887062.HGR_15014"/>
<dbReference type="Gene3D" id="1.20.1250.20">
    <property type="entry name" value="MFS general substrate transporter like domains"/>
    <property type="match status" value="1"/>
</dbReference>
<feature type="transmembrane region" description="Helical" evidence="5">
    <location>
        <begin position="364"/>
        <end position="382"/>
    </location>
</feature>
<protein>
    <submittedName>
        <fullName evidence="7">Major facilitator transporter</fullName>
    </submittedName>
</protein>
<feature type="transmembrane region" description="Helical" evidence="5">
    <location>
        <begin position="131"/>
        <end position="156"/>
    </location>
</feature>
<feature type="region of interest" description="Disordered" evidence="4">
    <location>
        <begin position="1"/>
        <end position="36"/>
    </location>
</feature>
<feature type="transmembrane region" description="Helical" evidence="5">
    <location>
        <begin position="439"/>
        <end position="457"/>
    </location>
</feature>
<evidence type="ECO:0000313" key="7">
    <source>
        <dbReference type="EMBL" id="EGI75801.1"/>
    </source>
</evidence>
<feature type="domain" description="Major facilitator superfamily (MFS) profile" evidence="6">
    <location>
        <begin position="42"/>
        <end position="462"/>
    </location>
</feature>
<evidence type="ECO:0000259" key="6">
    <source>
        <dbReference type="PROSITE" id="PS50850"/>
    </source>
</evidence>
<feature type="compositionally biased region" description="Low complexity" evidence="4">
    <location>
        <begin position="8"/>
        <end position="27"/>
    </location>
</feature>
<dbReference type="PROSITE" id="PS50850">
    <property type="entry name" value="MFS"/>
    <property type="match status" value="1"/>
</dbReference>
<feature type="transmembrane region" description="Helical" evidence="5">
    <location>
        <begin position="108"/>
        <end position="125"/>
    </location>
</feature>
<evidence type="ECO:0000313" key="8">
    <source>
        <dbReference type="Proteomes" id="UP000016368"/>
    </source>
</evidence>
<feature type="transmembrane region" description="Helical" evidence="5">
    <location>
        <begin position="271"/>
        <end position="292"/>
    </location>
</feature>
<organism evidence="7 8">
    <name type="scientific">Hylemonella gracilis ATCC 19624</name>
    <dbReference type="NCBI Taxonomy" id="887062"/>
    <lineage>
        <taxon>Bacteria</taxon>
        <taxon>Pseudomonadati</taxon>
        <taxon>Pseudomonadota</taxon>
        <taxon>Betaproteobacteria</taxon>
        <taxon>Burkholderiales</taxon>
        <taxon>Comamonadaceae</taxon>
        <taxon>Hylemonella</taxon>
    </lineage>
</organism>
<dbReference type="Proteomes" id="UP000016368">
    <property type="component" value="Unassembled WGS sequence"/>
</dbReference>
<feature type="transmembrane region" description="Helical" evidence="5">
    <location>
        <begin position="168"/>
        <end position="192"/>
    </location>
</feature>
<dbReference type="PANTHER" id="PTHR11360">
    <property type="entry name" value="MONOCARBOXYLATE TRANSPORTER"/>
    <property type="match status" value="1"/>
</dbReference>
<keyword evidence="3 5" id="KW-0472">Membrane</keyword>
<evidence type="ECO:0000256" key="4">
    <source>
        <dbReference type="SAM" id="MobiDB-lite"/>
    </source>
</evidence>
<dbReference type="AlphaFoldDB" id="F3KX14"/>
<accession>F3KX14</accession>
<feature type="transmembrane region" description="Helical" evidence="5">
    <location>
        <begin position="42"/>
        <end position="61"/>
    </location>
</feature>
<name>F3KX14_9BURK</name>
<dbReference type="eggNOG" id="COG2271">
    <property type="taxonomic scope" value="Bacteria"/>
</dbReference>
<feature type="region of interest" description="Disordered" evidence="4">
    <location>
        <begin position="226"/>
        <end position="259"/>
    </location>
</feature>
<gene>
    <name evidence="7" type="ORF">HGR_15014</name>
</gene>
<reference evidence="7 8" key="1">
    <citation type="journal article" date="2011" name="EMBO J.">
        <title>Structural diversity of bacterial flagellar motors.</title>
        <authorList>
            <person name="Chen S."/>
            <person name="Beeby M."/>
            <person name="Murphy G.E."/>
            <person name="Leadbetter J.R."/>
            <person name="Hendrixson D.R."/>
            <person name="Briegel A."/>
            <person name="Li Z."/>
            <person name="Shi J."/>
            <person name="Tocheva E.I."/>
            <person name="Muller A."/>
            <person name="Dobro M.J."/>
            <person name="Jensen G.J."/>
        </authorList>
    </citation>
    <scope>NUCLEOTIDE SEQUENCE [LARGE SCALE GENOMIC DNA]</scope>
    <source>
        <strain evidence="7 8">ATCC 19624</strain>
    </source>
</reference>
<feature type="compositionally biased region" description="Basic and acidic residues" evidence="4">
    <location>
        <begin position="239"/>
        <end position="251"/>
    </location>
</feature>
<evidence type="ECO:0000256" key="5">
    <source>
        <dbReference type="SAM" id="Phobius"/>
    </source>
</evidence>
<dbReference type="EMBL" id="AEGR01000093">
    <property type="protein sequence ID" value="EGI75801.1"/>
    <property type="molecule type" value="Genomic_DNA"/>
</dbReference>
<evidence type="ECO:0000256" key="3">
    <source>
        <dbReference type="ARBA" id="ARBA00023136"/>
    </source>
</evidence>
<evidence type="ECO:0000256" key="1">
    <source>
        <dbReference type="ARBA" id="ARBA00022692"/>
    </source>
</evidence>
<dbReference type="SUPFAM" id="SSF103473">
    <property type="entry name" value="MFS general substrate transporter"/>
    <property type="match status" value="1"/>
</dbReference>
<dbReference type="PANTHER" id="PTHR11360:SF290">
    <property type="entry name" value="MONOCARBOXYLATE MFS PERMEASE"/>
    <property type="match status" value="1"/>
</dbReference>
<comment type="caution">
    <text evidence="7">The sequence shown here is derived from an EMBL/GenBank/DDBJ whole genome shotgun (WGS) entry which is preliminary data.</text>
</comment>
<evidence type="ECO:0000256" key="2">
    <source>
        <dbReference type="ARBA" id="ARBA00022989"/>
    </source>
</evidence>
<dbReference type="GO" id="GO:0022857">
    <property type="term" value="F:transmembrane transporter activity"/>
    <property type="evidence" value="ECO:0007669"/>
    <property type="project" value="InterPro"/>
</dbReference>
<dbReference type="InterPro" id="IPR036259">
    <property type="entry name" value="MFS_trans_sf"/>
</dbReference>